<keyword evidence="8" id="KW-1185">Reference proteome</keyword>
<organism evidence="7 8">
    <name type="scientific">Leucobacter denitrificans</name>
    <dbReference type="NCBI Taxonomy" id="683042"/>
    <lineage>
        <taxon>Bacteria</taxon>
        <taxon>Bacillati</taxon>
        <taxon>Actinomycetota</taxon>
        <taxon>Actinomycetes</taxon>
        <taxon>Micrococcales</taxon>
        <taxon>Microbacteriaceae</taxon>
        <taxon>Leucobacter</taxon>
    </lineage>
</organism>
<dbReference type="PIRSF" id="PIRSF000451">
    <property type="entry name" value="PKS_III"/>
    <property type="match status" value="1"/>
</dbReference>
<evidence type="ECO:0000256" key="2">
    <source>
        <dbReference type="ARBA" id="ARBA00022679"/>
    </source>
</evidence>
<comment type="similarity">
    <text evidence="1">Belongs to the thiolase-like superfamily. Chalcone/stilbene synthases family.</text>
</comment>
<proteinExistence type="inferred from homology"/>
<feature type="domain" description="Chalcone/stilbene synthase N-terminal" evidence="5">
    <location>
        <begin position="101"/>
        <end position="239"/>
    </location>
</feature>
<dbReference type="AlphaFoldDB" id="A0A7G9S6B9"/>
<evidence type="ECO:0000256" key="3">
    <source>
        <dbReference type="PIRSR" id="PIRSR000451-1"/>
    </source>
</evidence>
<dbReference type="RefSeq" id="WP_187555861.1">
    <property type="nucleotide sequence ID" value="NZ_CP060716.1"/>
</dbReference>
<feature type="region of interest" description="Disordered" evidence="4">
    <location>
        <begin position="56"/>
        <end position="84"/>
    </location>
</feature>
<dbReference type="SUPFAM" id="SSF53901">
    <property type="entry name" value="Thiolase-like"/>
    <property type="match status" value="2"/>
</dbReference>
<dbReference type="PANTHER" id="PTHR11877:SF46">
    <property type="entry name" value="TYPE III POLYKETIDE SYNTHASE A"/>
    <property type="match status" value="1"/>
</dbReference>
<evidence type="ECO:0000259" key="5">
    <source>
        <dbReference type="Pfam" id="PF00195"/>
    </source>
</evidence>
<sequence length="389" mass="40149">MTARILSIGTAVPGPPFDQAAARDLFAAQPGIDRLAARLIHSAFDHSAIETRHAVIGGQGAGGGSGPGEPVLGGSAQSGSAQSGSELWHPAFVDDSGVIRTPTTGERNAIYRAEAPALFADAARSALSEAEFTPGEVSHVVTASCTGFFSPGPDFLLVRDLGLATTVPRTHIGFMGCSAAFPALRTASQICAADPSAVVLVVCAEICSIHLRSSTDTEQIVASAVFADGAAAAVVVGADHATPPASPSLQLGEFNTFITDEGEGDMDWTVGDQGFEMRLTANVPRIIGREIAGVAAQLPGIEFSDAWAVHPGGRSVLDRAQAGLGLRDDALDHSRAVLREYGNMSSATVLFILRRLLRDDSLRDGAQVAGLAFGPGLTVEAARFVRQAG</sequence>
<dbReference type="GO" id="GO:0016747">
    <property type="term" value="F:acyltransferase activity, transferring groups other than amino-acyl groups"/>
    <property type="evidence" value="ECO:0007669"/>
    <property type="project" value="InterPro"/>
</dbReference>
<dbReference type="EMBL" id="CP060716">
    <property type="protein sequence ID" value="QNN63394.1"/>
    <property type="molecule type" value="Genomic_DNA"/>
</dbReference>
<dbReference type="InterPro" id="IPR016039">
    <property type="entry name" value="Thiolase-like"/>
</dbReference>
<feature type="domain" description="Chalcone/stilbene synthase C-terminal" evidence="6">
    <location>
        <begin position="260"/>
        <end position="381"/>
    </location>
</feature>
<gene>
    <name evidence="7" type="ORF">H9L06_03470</name>
</gene>
<accession>A0A7G9S6B9</accession>
<dbReference type="InterPro" id="IPR011141">
    <property type="entry name" value="Polyketide_synthase_type-III"/>
</dbReference>
<feature type="compositionally biased region" description="Gly residues" evidence="4">
    <location>
        <begin position="57"/>
        <end position="67"/>
    </location>
</feature>
<name>A0A7G9S6B9_9MICO</name>
<dbReference type="PANTHER" id="PTHR11877">
    <property type="entry name" value="HYDROXYMETHYLGLUTARYL-COA SYNTHASE"/>
    <property type="match status" value="1"/>
</dbReference>
<dbReference type="Pfam" id="PF00195">
    <property type="entry name" value="Chal_sti_synt_N"/>
    <property type="match status" value="1"/>
</dbReference>
<dbReference type="Pfam" id="PF02797">
    <property type="entry name" value="Chal_sti_synt_C"/>
    <property type="match status" value="1"/>
</dbReference>
<dbReference type="InterPro" id="IPR012328">
    <property type="entry name" value="Chalcone/stilbene_synt_C"/>
</dbReference>
<dbReference type="Gene3D" id="3.40.47.10">
    <property type="match status" value="2"/>
</dbReference>
<keyword evidence="2" id="KW-0808">Transferase</keyword>
<dbReference type="CDD" id="cd00831">
    <property type="entry name" value="CHS_like"/>
    <property type="match status" value="1"/>
</dbReference>
<evidence type="ECO:0000256" key="4">
    <source>
        <dbReference type="SAM" id="MobiDB-lite"/>
    </source>
</evidence>
<dbReference type="InterPro" id="IPR001099">
    <property type="entry name" value="Chalcone/stilbene_synt_N"/>
</dbReference>
<reference evidence="7 8" key="1">
    <citation type="submission" date="2020-08" db="EMBL/GenBank/DDBJ databases">
        <title>Genome sequence of Leucobacter denitrificans KACC 14055T.</title>
        <authorList>
            <person name="Hyun D.-W."/>
            <person name="Bae J.-W."/>
        </authorList>
    </citation>
    <scope>NUCLEOTIDE SEQUENCE [LARGE SCALE GENOMIC DNA]</scope>
    <source>
        <strain evidence="7 8">KACC 14055</strain>
    </source>
</reference>
<evidence type="ECO:0000313" key="8">
    <source>
        <dbReference type="Proteomes" id="UP000515934"/>
    </source>
</evidence>
<dbReference type="GO" id="GO:0030639">
    <property type="term" value="P:polyketide biosynthetic process"/>
    <property type="evidence" value="ECO:0007669"/>
    <property type="project" value="TreeGrafter"/>
</dbReference>
<evidence type="ECO:0000259" key="6">
    <source>
        <dbReference type="Pfam" id="PF02797"/>
    </source>
</evidence>
<protein>
    <submittedName>
        <fullName evidence="7">Type III polyketide synthase</fullName>
    </submittedName>
</protein>
<dbReference type="Proteomes" id="UP000515934">
    <property type="component" value="Chromosome"/>
</dbReference>
<feature type="active site" description="Acyl-thioester intermediate" evidence="3">
    <location>
        <position position="177"/>
    </location>
</feature>
<evidence type="ECO:0000256" key="1">
    <source>
        <dbReference type="ARBA" id="ARBA00005531"/>
    </source>
</evidence>
<evidence type="ECO:0000313" key="7">
    <source>
        <dbReference type="EMBL" id="QNN63394.1"/>
    </source>
</evidence>
<dbReference type="KEGG" id="ldn:H9L06_03470"/>
<feature type="compositionally biased region" description="Low complexity" evidence="4">
    <location>
        <begin position="68"/>
        <end position="84"/>
    </location>
</feature>